<keyword evidence="3" id="KW-1185">Reference proteome</keyword>
<reference evidence="2" key="1">
    <citation type="journal article" date="2022" name="Int. J. Mol. Sci.">
        <title>Draft Genome of Tanacetum Coccineum: Genomic Comparison of Closely Related Tanacetum-Family Plants.</title>
        <authorList>
            <person name="Yamashiro T."/>
            <person name="Shiraishi A."/>
            <person name="Nakayama K."/>
            <person name="Satake H."/>
        </authorList>
    </citation>
    <scope>NUCLEOTIDE SEQUENCE</scope>
</reference>
<dbReference type="Proteomes" id="UP001151760">
    <property type="component" value="Unassembled WGS sequence"/>
</dbReference>
<dbReference type="PANTHER" id="PTHR11439:SF489">
    <property type="entry name" value="RNA-DIRECTED DNA POLYMERASE"/>
    <property type="match status" value="1"/>
</dbReference>
<dbReference type="InterPro" id="IPR013103">
    <property type="entry name" value="RVT_2"/>
</dbReference>
<organism evidence="2 3">
    <name type="scientific">Tanacetum coccineum</name>
    <dbReference type="NCBI Taxonomy" id="301880"/>
    <lineage>
        <taxon>Eukaryota</taxon>
        <taxon>Viridiplantae</taxon>
        <taxon>Streptophyta</taxon>
        <taxon>Embryophyta</taxon>
        <taxon>Tracheophyta</taxon>
        <taxon>Spermatophyta</taxon>
        <taxon>Magnoliopsida</taxon>
        <taxon>eudicotyledons</taxon>
        <taxon>Gunneridae</taxon>
        <taxon>Pentapetalae</taxon>
        <taxon>asterids</taxon>
        <taxon>campanulids</taxon>
        <taxon>Asterales</taxon>
        <taxon>Asteraceae</taxon>
        <taxon>Asteroideae</taxon>
        <taxon>Anthemideae</taxon>
        <taxon>Anthemidinae</taxon>
        <taxon>Tanacetum</taxon>
    </lineage>
</organism>
<dbReference type="Pfam" id="PF07727">
    <property type="entry name" value="RVT_2"/>
    <property type="match status" value="1"/>
</dbReference>
<dbReference type="InterPro" id="IPR043502">
    <property type="entry name" value="DNA/RNA_pol_sf"/>
</dbReference>
<proteinExistence type="predicted"/>
<evidence type="ECO:0000259" key="1">
    <source>
        <dbReference type="Pfam" id="PF07727"/>
    </source>
</evidence>
<reference evidence="2" key="2">
    <citation type="submission" date="2022-01" db="EMBL/GenBank/DDBJ databases">
        <authorList>
            <person name="Yamashiro T."/>
            <person name="Shiraishi A."/>
            <person name="Satake H."/>
            <person name="Nakayama K."/>
        </authorList>
    </citation>
    <scope>NUCLEOTIDE SEQUENCE</scope>
</reference>
<dbReference type="SUPFAM" id="SSF56672">
    <property type="entry name" value="DNA/RNA polymerases"/>
    <property type="match status" value="1"/>
</dbReference>
<accession>A0ABQ4WLM8</accession>
<name>A0ABQ4WLM8_9ASTR</name>
<dbReference type="PANTHER" id="PTHR11439">
    <property type="entry name" value="GAG-POL-RELATED RETROTRANSPOSON"/>
    <property type="match status" value="1"/>
</dbReference>
<comment type="caution">
    <text evidence="2">The sequence shown here is derived from an EMBL/GenBank/DDBJ whole genome shotgun (WGS) entry which is preliminary data.</text>
</comment>
<evidence type="ECO:0000313" key="2">
    <source>
        <dbReference type="EMBL" id="GJS53773.1"/>
    </source>
</evidence>
<gene>
    <name evidence="2" type="ORF">Tco_0627135</name>
</gene>
<feature type="domain" description="Reverse transcriptase Ty1/copia-type" evidence="1">
    <location>
        <begin position="110"/>
        <end position="213"/>
    </location>
</feature>
<evidence type="ECO:0000313" key="3">
    <source>
        <dbReference type="Proteomes" id="UP001151760"/>
    </source>
</evidence>
<sequence>MVQSMVMVMVSSQSMLGMVIRVKRTRNNTWELADLPFGRKAIGSKWVFKIKYKSNGEIERYKARCLINLAIQSVWTLYQIDINNAFLYDDLNEIVYMTLPPGYFPSDETKVGFVQSKSDYRLFIKYYGDVVITLLVYVDEIIITRNNLPEINKFKHFLKTKFMIKDLGKLKYFLGIEVLEIPNGICLSQRKYCLELIDEFGLHASKPSYIPMQPNVSLSSEPKDNDPLLENVTNYQKLIGKLIYLTSTRPDIAYTVSCLSQFTHSPLKSHLKTALKVIRSLISWKSKKQNTISKSSPEVEYRALAYVTSEVVWILNS</sequence>
<dbReference type="EMBL" id="BQNB010008749">
    <property type="protein sequence ID" value="GJS53773.1"/>
    <property type="molecule type" value="Genomic_DNA"/>
</dbReference>
<protein>
    <submittedName>
        <fullName evidence="2">Ribonuclease H-like domain-containing protein</fullName>
    </submittedName>
</protein>